<protein>
    <submittedName>
        <fullName evidence="1">Transcription elongation GreA/GreB family factor</fullName>
    </submittedName>
</protein>
<dbReference type="EMBL" id="SGXG01000001">
    <property type="protein sequence ID" value="RZS97645.1"/>
    <property type="molecule type" value="Genomic_DNA"/>
</dbReference>
<dbReference type="RefSeq" id="WP_130276502.1">
    <property type="nucleotide sequence ID" value="NZ_SGXG01000001.1"/>
</dbReference>
<evidence type="ECO:0000313" key="2">
    <source>
        <dbReference type="Proteomes" id="UP000292209"/>
    </source>
</evidence>
<keyword evidence="2" id="KW-1185">Reference proteome</keyword>
<dbReference type="Proteomes" id="UP000292209">
    <property type="component" value="Unassembled WGS sequence"/>
</dbReference>
<organism evidence="1 2">
    <name type="scientific">Cecembia calidifontis</name>
    <dbReference type="NCBI Taxonomy" id="1187080"/>
    <lineage>
        <taxon>Bacteria</taxon>
        <taxon>Pseudomonadati</taxon>
        <taxon>Bacteroidota</taxon>
        <taxon>Cytophagia</taxon>
        <taxon>Cytophagales</taxon>
        <taxon>Cyclobacteriaceae</taxon>
        <taxon>Cecembia</taxon>
    </lineage>
</organism>
<dbReference type="AlphaFoldDB" id="A0A4Q7PBR0"/>
<sequence length="161" mass="18301">MNRKIFQVQHAPFKKKLLEAGIRKHQSVIDDFKKSIKELLGGEGLVNEEEMDLSQQSFNTEQVQKANAIGDQVAFANEEMTLLNNMLPSIEDIHDQVTLGSVVVTENRIFFVSASIEEFEVDGIKVFGLSTQSPLYQEMKGKKKGDKFSFKDNHYTILDLF</sequence>
<proteinExistence type="predicted"/>
<gene>
    <name evidence="1" type="ORF">BC751_3261</name>
</gene>
<name>A0A4Q7PBR0_9BACT</name>
<reference evidence="1 2" key="1">
    <citation type="submission" date="2019-02" db="EMBL/GenBank/DDBJ databases">
        <title>Genomic Encyclopedia of Archaeal and Bacterial Type Strains, Phase II (KMG-II): from individual species to whole genera.</title>
        <authorList>
            <person name="Goeker M."/>
        </authorList>
    </citation>
    <scope>NUCLEOTIDE SEQUENCE [LARGE SCALE GENOMIC DNA]</scope>
    <source>
        <strain evidence="1 2">DSM 21411</strain>
    </source>
</reference>
<comment type="caution">
    <text evidence="1">The sequence shown here is derived from an EMBL/GenBank/DDBJ whole genome shotgun (WGS) entry which is preliminary data.</text>
</comment>
<evidence type="ECO:0000313" key="1">
    <source>
        <dbReference type="EMBL" id="RZS97645.1"/>
    </source>
</evidence>
<accession>A0A4Q7PBR0</accession>
<dbReference type="OrthoDB" id="667380at2"/>